<evidence type="ECO:0000256" key="1">
    <source>
        <dbReference type="SAM" id="MobiDB-lite"/>
    </source>
</evidence>
<protein>
    <submittedName>
        <fullName evidence="2">Uncharacterized protein</fullName>
    </submittedName>
</protein>
<evidence type="ECO:0000313" key="3">
    <source>
        <dbReference type="Proteomes" id="UP001501084"/>
    </source>
</evidence>
<proteinExistence type="predicted"/>
<sequence length="284" mass="29427">MNAYAPPLGIDTVLTPPTPATVLEQTMWRVEHQSASGLGMIDTVVSLLVGFSPLEEWVHKPFVGDWRSMELAAEAWPRCGQAVQLINERVSSFGEFVTDDWQGEAAYEFGRCHERLGELLDGLPQQCEQAGVMDQQLANFARGILEFINEVISGIVSFGLDLLSIIAVPVLGQINAAKVLAIAIPIVAGWVIEVIDLFNEFLGFIEAVIAIHTGIANLLGGVRSALSGLTAAASIGLAVYETVSSVVGGVRDIRTISGGSGGAGGGAPGAGGSGAGGSGSGSQP</sequence>
<organism evidence="2 3">
    <name type="scientific">Leucobacter alluvii</name>
    <dbReference type="NCBI Taxonomy" id="340321"/>
    <lineage>
        <taxon>Bacteria</taxon>
        <taxon>Bacillati</taxon>
        <taxon>Actinomycetota</taxon>
        <taxon>Actinomycetes</taxon>
        <taxon>Micrococcales</taxon>
        <taxon>Microbacteriaceae</taxon>
        <taxon>Leucobacter</taxon>
    </lineage>
</organism>
<feature type="region of interest" description="Disordered" evidence="1">
    <location>
        <begin position="260"/>
        <end position="284"/>
    </location>
</feature>
<keyword evidence="3" id="KW-1185">Reference proteome</keyword>
<accession>A0ABP5MZX6</accession>
<comment type="caution">
    <text evidence="2">The sequence shown here is derived from an EMBL/GenBank/DDBJ whole genome shotgun (WGS) entry which is preliminary data.</text>
</comment>
<name>A0ABP5MZX6_9MICO</name>
<dbReference type="Proteomes" id="UP001501084">
    <property type="component" value="Unassembled WGS sequence"/>
</dbReference>
<dbReference type="EMBL" id="BAAAOP010000012">
    <property type="protein sequence ID" value="GAA2190049.1"/>
    <property type="molecule type" value="Genomic_DNA"/>
</dbReference>
<dbReference type="RefSeq" id="WP_090146689.1">
    <property type="nucleotide sequence ID" value="NZ_BAAAOP010000012.1"/>
</dbReference>
<reference evidence="3" key="1">
    <citation type="journal article" date="2019" name="Int. J. Syst. Evol. Microbiol.">
        <title>The Global Catalogue of Microorganisms (GCM) 10K type strain sequencing project: providing services to taxonomists for standard genome sequencing and annotation.</title>
        <authorList>
            <consortium name="The Broad Institute Genomics Platform"/>
            <consortium name="The Broad Institute Genome Sequencing Center for Infectious Disease"/>
            <person name="Wu L."/>
            <person name="Ma J."/>
        </authorList>
    </citation>
    <scope>NUCLEOTIDE SEQUENCE [LARGE SCALE GENOMIC DNA]</scope>
    <source>
        <strain evidence="3">JCM 14919</strain>
    </source>
</reference>
<gene>
    <name evidence="2" type="ORF">GCM10009786_25750</name>
</gene>
<evidence type="ECO:0000313" key="2">
    <source>
        <dbReference type="EMBL" id="GAA2190049.1"/>
    </source>
</evidence>